<dbReference type="InterPro" id="IPR051783">
    <property type="entry name" value="NAD(P)-dependent_oxidoreduct"/>
</dbReference>
<dbReference type="Proteomes" id="UP000074561">
    <property type="component" value="Chromosome"/>
</dbReference>
<evidence type="ECO:0000313" key="3">
    <source>
        <dbReference type="Proteomes" id="UP000074561"/>
    </source>
</evidence>
<reference evidence="2 3" key="1">
    <citation type="submission" date="2015-11" db="EMBL/GenBank/DDBJ databases">
        <title>Exploring the genomic traits of fungus-feeding bacterial genus Collimonas.</title>
        <authorList>
            <person name="Song C."/>
            <person name="Schmidt R."/>
            <person name="de Jager V."/>
            <person name="Krzyzanowska D."/>
            <person name="Jongedijk E."/>
            <person name="Cankar K."/>
            <person name="Beekwilder J."/>
            <person name="van Veen A."/>
            <person name="de Boer W."/>
            <person name="van Veen J.A."/>
            <person name="Garbeva P."/>
        </authorList>
    </citation>
    <scope>NUCLEOTIDE SEQUENCE [LARGE SCALE GENOMIC DNA]</scope>
    <source>
        <strain evidence="2 3">Ter91</strain>
    </source>
</reference>
<dbReference type="PATRIC" id="fig|279113.9.peg.4418"/>
<dbReference type="AlphaFoldDB" id="A0A127QA74"/>
<evidence type="ECO:0000259" key="1">
    <source>
        <dbReference type="Pfam" id="PF01370"/>
    </source>
</evidence>
<organism evidence="2 3">
    <name type="scientific">Collimonas pratensis</name>
    <dbReference type="NCBI Taxonomy" id="279113"/>
    <lineage>
        <taxon>Bacteria</taxon>
        <taxon>Pseudomonadati</taxon>
        <taxon>Pseudomonadota</taxon>
        <taxon>Betaproteobacteria</taxon>
        <taxon>Burkholderiales</taxon>
        <taxon>Oxalobacteraceae</taxon>
        <taxon>Collimonas</taxon>
    </lineage>
</organism>
<dbReference type="SUPFAM" id="SSF51735">
    <property type="entry name" value="NAD(P)-binding Rossmann-fold domains"/>
    <property type="match status" value="1"/>
</dbReference>
<dbReference type="OrthoDB" id="9787292at2"/>
<dbReference type="PANTHER" id="PTHR48079">
    <property type="entry name" value="PROTEIN YEEZ"/>
    <property type="match status" value="1"/>
</dbReference>
<dbReference type="InterPro" id="IPR001509">
    <property type="entry name" value="Epimerase_deHydtase"/>
</dbReference>
<dbReference type="Pfam" id="PF01370">
    <property type="entry name" value="Epimerase"/>
    <property type="match status" value="1"/>
</dbReference>
<dbReference type="Gene3D" id="3.40.50.720">
    <property type="entry name" value="NAD(P)-binding Rossmann-like Domain"/>
    <property type="match status" value="1"/>
</dbReference>
<evidence type="ECO:0000313" key="2">
    <source>
        <dbReference type="EMBL" id="AMP06765.1"/>
    </source>
</evidence>
<dbReference type="RefSeq" id="WP_061943472.1">
    <property type="nucleotide sequence ID" value="NZ_CP013234.1"/>
</dbReference>
<dbReference type="KEGG" id="cpra:CPter91_4458"/>
<dbReference type="STRING" id="279113.CPter91_4458"/>
<dbReference type="PANTHER" id="PTHR48079:SF6">
    <property type="entry name" value="NAD(P)-BINDING DOMAIN-CONTAINING PROTEIN-RELATED"/>
    <property type="match status" value="1"/>
</dbReference>
<gene>
    <name evidence="2" type="ORF">CPter91_4458</name>
</gene>
<sequence length="300" mass="32136">MQVFITGASGFIGGSVAARFMQEGYQVRGLVRTQEQAERVKALGVEPVLGTLADGEILSREAKQADAVINAASSDNLFAVQTLLDALAGSGKVFIHTSGSSVIGDDARGDWLSEQIFDEDTPFTPAPEKAARAALDKLIRDAAQRDVRSVILCNTMIYGNGLGLKRDSVQIPPLVAQARSSGIARYVGKGLNAWSNVHIEDVAELYLLALKTAPAGSFYFVENGQASYAEIVGAIAERLALGPAQSWPVQDAIDAWGFGHAVYSFGSNSRVSAAKALRELGWQPQHTSVLDWIRNDMKLD</sequence>
<protein>
    <submittedName>
        <fullName evidence="2">NAD dependent epimerase/dehydratase family protein</fullName>
    </submittedName>
</protein>
<dbReference type="EMBL" id="CP013234">
    <property type="protein sequence ID" value="AMP06765.1"/>
    <property type="molecule type" value="Genomic_DNA"/>
</dbReference>
<proteinExistence type="predicted"/>
<dbReference type="GO" id="GO:0004029">
    <property type="term" value="F:aldehyde dehydrogenase (NAD+) activity"/>
    <property type="evidence" value="ECO:0007669"/>
    <property type="project" value="TreeGrafter"/>
</dbReference>
<name>A0A127QA74_9BURK</name>
<accession>A0A127QA74</accession>
<dbReference type="GO" id="GO:0005737">
    <property type="term" value="C:cytoplasm"/>
    <property type="evidence" value="ECO:0007669"/>
    <property type="project" value="TreeGrafter"/>
</dbReference>
<feature type="domain" description="NAD-dependent epimerase/dehydratase" evidence="1">
    <location>
        <begin position="3"/>
        <end position="212"/>
    </location>
</feature>
<dbReference type="InterPro" id="IPR036291">
    <property type="entry name" value="NAD(P)-bd_dom_sf"/>
</dbReference>